<evidence type="ECO:0000259" key="1">
    <source>
        <dbReference type="Pfam" id="PF13649"/>
    </source>
</evidence>
<reference evidence="2" key="1">
    <citation type="submission" date="2020-03" db="EMBL/GenBank/DDBJ databases">
        <title>Phycicoccus flavus sp. nov., a novel endophytic actinobacterium isolated from branch of Kandelia candel.</title>
        <authorList>
            <person name="Tuo L."/>
        </authorList>
    </citation>
    <scope>NUCLEOTIDE SEQUENCE</scope>
    <source>
        <strain evidence="2">CMS6Z-2</strain>
    </source>
</reference>
<dbReference type="AlphaFoldDB" id="A0A8T6R7K4"/>
<comment type="caution">
    <text evidence="2">The sequence shown here is derived from an EMBL/GenBank/DDBJ whole genome shotgun (WGS) entry which is preliminary data.</text>
</comment>
<keyword evidence="2" id="KW-0808">Transferase</keyword>
<dbReference type="EMBL" id="SAYU02000024">
    <property type="protein sequence ID" value="NHA68211.1"/>
    <property type="molecule type" value="Genomic_DNA"/>
</dbReference>
<feature type="domain" description="Methyltransferase" evidence="1">
    <location>
        <begin position="105"/>
        <end position="196"/>
    </location>
</feature>
<dbReference type="RefSeq" id="WP_165566495.1">
    <property type="nucleotide sequence ID" value="NZ_SAYU02000024.1"/>
</dbReference>
<protein>
    <submittedName>
        <fullName evidence="2">Methyltransferase domain-containing protein</fullName>
    </submittedName>
</protein>
<keyword evidence="3" id="KW-1185">Reference proteome</keyword>
<dbReference type="GO" id="GO:0032259">
    <property type="term" value="P:methylation"/>
    <property type="evidence" value="ECO:0007669"/>
    <property type="project" value="UniProtKB-KW"/>
</dbReference>
<evidence type="ECO:0000313" key="3">
    <source>
        <dbReference type="Proteomes" id="UP000287866"/>
    </source>
</evidence>
<dbReference type="GO" id="GO:0008168">
    <property type="term" value="F:methyltransferase activity"/>
    <property type="evidence" value="ECO:0007669"/>
    <property type="project" value="UniProtKB-KW"/>
</dbReference>
<dbReference type="Gene3D" id="3.40.50.150">
    <property type="entry name" value="Vaccinia Virus protein VP39"/>
    <property type="match status" value="1"/>
</dbReference>
<dbReference type="CDD" id="cd02440">
    <property type="entry name" value="AdoMet_MTases"/>
    <property type="match status" value="1"/>
</dbReference>
<organism evidence="2 3">
    <name type="scientific">Phycicoccus flavus</name>
    <dbReference type="NCBI Taxonomy" id="2502783"/>
    <lineage>
        <taxon>Bacteria</taxon>
        <taxon>Bacillati</taxon>
        <taxon>Actinomycetota</taxon>
        <taxon>Actinomycetes</taxon>
        <taxon>Micrococcales</taxon>
        <taxon>Intrasporangiaceae</taxon>
        <taxon>Phycicoccus</taxon>
    </lineage>
</organism>
<dbReference type="InterPro" id="IPR041698">
    <property type="entry name" value="Methyltransf_25"/>
</dbReference>
<dbReference type="InterPro" id="IPR029063">
    <property type="entry name" value="SAM-dependent_MTases_sf"/>
</dbReference>
<dbReference type="Proteomes" id="UP000287866">
    <property type="component" value="Unassembled WGS sequence"/>
</dbReference>
<dbReference type="Pfam" id="PF13649">
    <property type="entry name" value="Methyltransf_25"/>
    <property type="match status" value="1"/>
</dbReference>
<gene>
    <name evidence="2" type="ORF">EPD83_009120</name>
</gene>
<dbReference type="SUPFAM" id="SSF53335">
    <property type="entry name" value="S-adenosyl-L-methionine-dependent methyltransferases"/>
    <property type="match status" value="1"/>
</dbReference>
<evidence type="ECO:0000313" key="2">
    <source>
        <dbReference type="EMBL" id="NHA68211.1"/>
    </source>
</evidence>
<accession>A0A8T6R7K4</accession>
<sequence length="288" mass="31033">MRADAVEITDLLWDVAADGVRRPVRRSAVVDRLRATGQHGAARIVARMPATDDVLDPDAVDALGVRVHCELTRLVEELQFPRRVAATLAPVLDRLRAAGPGPVRVVDLGCGLGYVVRSLARSGLLGPDVELVGVDLNPVLVAEAERLRRDEDLACRFVHGDALAPGVAVERPGRTVVVSSGVLHHLSTEELTALVRAQAGLGVAGWAHWDIAPCLWSTLGAWVFHRARMREPVSRHDGVLSARRAHPAPVLLAAARDGAPGYRHAVLEGPRWHPRAIDVVRPLVGTRP</sequence>
<keyword evidence="2" id="KW-0489">Methyltransferase</keyword>
<name>A0A8T6R7K4_9MICO</name>
<proteinExistence type="predicted"/>